<protein>
    <submittedName>
        <fullName evidence="1">Uncharacterized protein</fullName>
    </submittedName>
</protein>
<evidence type="ECO:0000313" key="1">
    <source>
        <dbReference type="Ensembl" id="ENSFHEP00000031463.1"/>
    </source>
</evidence>
<sequence>MQRKIVCGIYVIQHSGADPDVDPEHIEIVFDGVEVLSALKNVPITMAMFLGLVYALNISYPPETKYTCQAVQKIIMEIGSSFGRKPINHKLMPINLLSLYFTN</sequence>
<dbReference type="Proteomes" id="UP000265000">
    <property type="component" value="Unplaced"/>
</dbReference>
<reference evidence="1" key="1">
    <citation type="submission" date="2025-08" db="UniProtKB">
        <authorList>
            <consortium name="Ensembl"/>
        </authorList>
    </citation>
    <scope>IDENTIFICATION</scope>
</reference>
<evidence type="ECO:0000313" key="2">
    <source>
        <dbReference type="Proteomes" id="UP000265000"/>
    </source>
</evidence>
<accession>A0A3Q2QU28</accession>
<reference evidence="1" key="2">
    <citation type="submission" date="2025-09" db="UniProtKB">
        <authorList>
            <consortium name="Ensembl"/>
        </authorList>
    </citation>
    <scope>IDENTIFICATION</scope>
</reference>
<name>A0A3Q2QU28_FUNHE</name>
<organism evidence="1 2">
    <name type="scientific">Fundulus heteroclitus</name>
    <name type="common">Killifish</name>
    <name type="synonym">Mummichog</name>
    <dbReference type="NCBI Taxonomy" id="8078"/>
    <lineage>
        <taxon>Eukaryota</taxon>
        <taxon>Metazoa</taxon>
        <taxon>Chordata</taxon>
        <taxon>Craniata</taxon>
        <taxon>Vertebrata</taxon>
        <taxon>Euteleostomi</taxon>
        <taxon>Actinopterygii</taxon>
        <taxon>Neopterygii</taxon>
        <taxon>Teleostei</taxon>
        <taxon>Neoteleostei</taxon>
        <taxon>Acanthomorphata</taxon>
        <taxon>Ovalentaria</taxon>
        <taxon>Atherinomorphae</taxon>
        <taxon>Cyprinodontiformes</taxon>
        <taxon>Fundulidae</taxon>
        <taxon>Fundulus</taxon>
    </lineage>
</organism>
<proteinExistence type="predicted"/>
<dbReference type="Ensembl" id="ENSFHET00000023917.1">
    <property type="protein sequence ID" value="ENSFHEP00000031463.1"/>
    <property type="gene ID" value="ENSFHEG00000017352.1"/>
</dbReference>
<keyword evidence="2" id="KW-1185">Reference proteome</keyword>
<dbReference type="STRING" id="8078.ENSFHEP00000031463"/>
<dbReference type="AlphaFoldDB" id="A0A3Q2QU28"/>